<proteinExistence type="predicted"/>
<name>A0A0A9ASP1_ARUDO</name>
<organism evidence="1">
    <name type="scientific">Arundo donax</name>
    <name type="common">Giant reed</name>
    <name type="synonym">Donax arundinaceus</name>
    <dbReference type="NCBI Taxonomy" id="35708"/>
    <lineage>
        <taxon>Eukaryota</taxon>
        <taxon>Viridiplantae</taxon>
        <taxon>Streptophyta</taxon>
        <taxon>Embryophyta</taxon>
        <taxon>Tracheophyta</taxon>
        <taxon>Spermatophyta</taxon>
        <taxon>Magnoliopsida</taxon>
        <taxon>Liliopsida</taxon>
        <taxon>Poales</taxon>
        <taxon>Poaceae</taxon>
        <taxon>PACMAD clade</taxon>
        <taxon>Arundinoideae</taxon>
        <taxon>Arundineae</taxon>
        <taxon>Arundo</taxon>
    </lineage>
</organism>
<sequence>MRVPFCFVLYSATTGLRRELCRVGGPEA</sequence>
<dbReference type="EMBL" id="GBRH01243799">
    <property type="protein sequence ID" value="JAD54096.1"/>
    <property type="molecule type" value="Transcribed_RNA"/>
</dbReference>
<reference evidence="1" key="1">
    <citation type="submission" date="2014-09" db="EMBL/GenBank/DDBJ databases">
        <authorList>
            <person name="Magalhaes I.L.F."/>
            <person name="Oliveira U."/>
            <person name="Santos F.R."/>
            <person name="Vidigal T.H.D.A."/>
            <person name="Brescovit A.D."/>
            <person name="Santos A.J."/>
        </authorList>
    </citation>
    <scope>NUCLEOTIDE SEQUENCE</scope>
    <source>
        <tissue evidence="1">Shoot tissue taken approximately 20 cm above the soil surface</tissue>
    </source>
</reference>
<accession>A0A0A9ASP1</accession>
<dbReference type="AlphaFoldDB" id="A0A0A9ASP1"/>
<protein>
    <submittedName>
        <fullName evidence="1">Uncharacterized protein</fullName>
    </submittedName>
</protein>
<reference evidence="1" key="2">
    <citation type="journal article" date="2015" name="Data Brief">
        <title>Shoot transcriptome of the giant reed, Arundo donax.</title>
        <authorList>
            <person name="Barrero R.A."/>
            <person name="Guerrero F.D."/>
            <person name="Moolhuijzen P."/>
            <person name="Goolsby J.A."/>
            <person name="Tidwell J."/>
            <person name="Bellgard S.E."/>
            <person name="Bellgard M.I."/>
        </authorList>
    </citation>
    <scope>NUCLEOTIDE SEQUENCE</scope>
    <source>
        <tissue evidence="1">Shoot tissue taken approximately 20 cm above the soil surface</tissue>
    </source>
</reference>
<evidence type="ECO:0000313" key="1">
    <source>
        <dbReference type="EMBL" id="JAD54096.1"/>
    </source>
</evidence>